<evidence type="ECO:0000256" key="1">
    <source>
        <dbReference type="SAM" id="MobiDB-lite"/>
    </source>
</evidence>
<sequence length="252" mass="25712">MTGGVFVEESGGGSPTVVFLHGQGASGVVWDGVVAGLPGYRCVAVDLPGHGRSGRLPAYSAEAYASAVAPALPAGPLTLVGHSLGGMVALALADPALGLDVDAVLVLAMKVTWTEEEARRRAERASRPPDHFPDRGLALRRFAKLAGLSAHSEGLASGVEPDGDGWRLSHDPATAAGPPVPPEELRALAGRVAAPLHLACGDRDAMVSPDDLALLGRPVTTLRGAGHNVHIEHPSVVAQLVRAAVPAPRPAS</sequence>
<reference evidence="3 4" key="1">
    <citation type="submission" date="2020-03" db="EMBL/GenBank/DDBJ databases">
        <title>Whole genome shotgun sequence of Phytohabitans flavus NBRC 107702.</title>
        <authorList>
            <person name="Komaki H."/>
            <person name="Tamura T."/>
        </authorList>
    </citation>
    <scope>NUCLEOTIDE SEQUENCE [LARGE SCALE GENOMIC DNA]</scope>
    <source>
        <strain evidence="3 4">NBRC 107702</strain>
    </source>
</reference>
<dbReference type="GO" id="GO:0016020">
    <property type="term" value="C:membrane"/>
    <property type="evidence" value="ECO:0007669"/>
    <property type="project" value="TreeGrafter"/>
</dbReference>
<accession>A0A6F8XS82</accession>
<dbReference type="SUPFAM" id="SSF53474">
    <property type="entry name" value="alpha/beta-Hydrolases"/>
    <property type="match status" value="1"/>
</dbReference>
<dbReference type="Proteomes" id="UP000502508">
    <property type="component" value="Chromosome"/>
</dbReference>
<dbReference type="PANTHER" id="PTHR43798:SF33">
    <property type="entry name" value="HYDROLASE, PUTATIVE (AFU_ORTHOLOGUE AFUA_2G14860)-RELATED"/>
    <property type="match status" value="1"/>
</dbReference>
<gene>
    <name evidence="3" type="ORF">Pflav_030860</name>
</gene>
<dbReference type="Pfam" id="PF12697">
    <property type="entry name" value="Abhydrolase_6"/>
    <property type="match status" value="1"/>
</dbReference>
<dbReference type="AlphaFoldDB" id="A0A6F8XS82"/>
<dbReference type="InterPro" id="IPR000073">
    <property type="entry name" value="AB_hydrolase_1"/>
</dbReference>
<dbReference type="InterPro" id="IPR029058">
    <property type="entry name" value="AB_hydrolase_fold"/>
</dbReference>
<dbReference type="KEGG" id="pfla:Pflav_030860"/>
<dbReference type="PANTHER" id="PTHR43798">
    <property type="entry name" value="MONOACYLGLYCEROL LIPASE"/>
    <property type="match status" value="1"/>
</dbReference>
<feature type="region of interest" description="Disordered" evidence="1">
    <location>
        <begin position="153"/>
        <end position="182"/>
    </location>
</feature>
<organism evidence="3 4">
    <name type="scientific">Phytohabitans flavus</name>
    <dbReference type="NCBI Taxonomy" id="1076124"/>
    <lineage>
        <taxon>Bacteria</taxon>
        <taxon>Bacillati</taxon>
        <taxon>Actinomycetota</taxon>
        <taxon>Actinomycetes</taxon>
        <taxon>Micromonosporales</taxon>
        <taxon>Micromonosporaceae</taxon>
    </lineage>
</organism>
<dbReference type="EMBL" id="AP022870">
    <property type="protein sequence ID" value="BCB76676.1"/>
    <property type="molecule type" value="Genomic_DNA"/>
</dbReference>
<dbReference type="GO" id="GO:0016787">
    <property type="term" value="F:hydrolase activity"/>
    <property type="evidence" value="ECO:0007669"/>
    <property type="project" value="UniProtKB-KW"/>
</dbReference>
<name>A0A6F8XS82_9ACTN</name>
<keyword evidence="3" id="KW-0378">Hydrolase</keyword>
<dbReference type="RefSeq" id="WP_173036673.1">
    <property type="nucleotide sequence ID" value="NZ_AP022870.1"/>
</dbReference>
<reference evidence="3 4" key="2">
    <citation type="submission" date="2020-03" db="EMBL/GenBank/DDBJ databases">
        <authorList>
            <person name="Ichikawa N."/>
            <person name="Kimura A."/>
            <person name="Kitahashi Y."/>
            <person name="Uohara A."/>
        </authorList>
    </citation>
    <scope>NUCLEOTIDE SEQUENCE [LARGE SCALE GENOMIC DNA]</scope>
    <source>
        <strain evidence="3 4">NBRC 107702</strain>
    </source>
</reference>
<keyword evidence="4" id="KW-1185">Reference proteome</keyword>
<feature type="domain" description="AB hydrolase-1" evidence="2">
    <location>
        <begin position="17"/>
        <end position="239"/>
    </location>
</feature>
<proteinExistence type="predicted"/>
<dbReference type="InterPro" id="IPR050266">
    <property type="entry name" value="AB_hydrolase_sf"/>
</dbReference>
<evidence type="ECO:0000313" key="3">
    <source>
        <dbReference type="EMBL" id="BCB76676.1"/>
    </source>
</evidence>
<evidence type="ECO:0000259" key="2">
    <source>
        <dbReference type="Pfam" id="PF12697"/>
    </source>
</evidence>
<protein>
    <submittedName>
        <fullName evidence="3">Alpha/beta hydrolase</fullName>
    </submittedName>
</protein>
<dbReference type="Gene3D" id="3.40.50.1820">
    <property type="entry name" value="alpha/beta hydrolase"/>
    <property type="match status" value="1"/>
</dbReference>
<evidence type="ECO:0000313" key="4">
    <source>
        <dbReference type="Proteomes" id="UP000502508"/>
    </source>
</evidence>